<keyword evidence="3" id="KW-0813">Transport</keyword>
<feature type="transmembrane region" description="Helical" evidence="9">
    <location>
        <begin position="415"/>
        <end position="440"/>
    </location>
</feature>
<sequence>MVSNIKNPATWDEYDGRPSPSGSAASSGLHSELHGLLDDEHHDEHHDEHRRGSFSNRLAAVADIGGVNSFRSFARSWQRAAGFPEVIPRRPSFIYAGDGTAIEDPDQGDIQYGRSHIEDREARPTTSLLRQHLEASYQEHSAGDASSSNALREGGENHWSPSAAHEHSREDFRSREGKPLDTEMASGALLGTSPSGRSSIFANPPYLSTSSIIGSYDSYRSSMYGTIGRDSLPPRRLSLDPAAGWVEEEDDEDAAHGEHEPILVKEVKQGSHVVLAVEGQSTLPQSVFNSINAIIGVGILSLPLAFKLSGWILGFALMTLCACVTGYTGKLLAKCMDYDPSLITYSDLAFVSFGTRARMVVSVMFSLELIAACVALVILFADSLDLLLPGLATVNSWKCLCAVLVLALNALPLRFLSYTSIVGIFSTFGIVCIVIVDGLIKTETPGSLRDPAATYLLPSNWLALPLAYGLMASPWGAHSIFPSIYRDMRHPAKWGKAVKVTFSFSYALDMCLGVIGVLMFGDGITDAITSNILKSEGYPKALAITMCIFVAIIPLTKIPLNARPLVTTADVLCGVHEHHHHHHEQPDNTGNHRGELMKSGIRGAIRVSVVIILLSISIVFPAFDSVCAFLGAALCTVISIVLPISFYLKLYWQETSSSERLLLFTLLIIFSIFGSVGTVWTFLPKDMIGA</sequence>
<evidence type="ECO:0000256" key="8">
    <source>
        <dbReference type="SAM" id="MobiDB-lite"/>
    </source>
</evidence>
<keyword evidence="4 9" id="KW-0812">Transmembrane</keyword>
<dbReference type="PANTHER" id="PTHR22950:SF692">
    <property type="entry name" value="TRANSMEMBRANE AMINO ACID TRANSPORTER FAMILY PROTEIN"/>
    <property type="match status" value="1"/>
</dbReference>
<feature type="transmembrane region" description="Helical" evidence="9">
    <location>
        <begin position="460"/>
        <end position="481"/>
    </location>
</feature>
<accession>A0ABY6U631</accession>
<keyword evidence="5" id="KW-0029">Amino-acid transport</keyword>
<feature type="compositionally biased region" description="Low complexity" evidence="8">
    <location>
        <begin position="18"/>
        <end position="30"/>
    </location>
</feature>
<feature type="transmembrane region" description="Helical" evidence="9">
    <location>
        <begin position="360"/>
        <end position="381"/>
    </location>
</feature>
<evidence type="ECO:0000256" key="7">
    <source>
        <dbReference type="ARBA" id="ARBA00023136"/>
    </source>
</evidence>
<feature type="transmembrane region" description="Helical" evidence="9">
    <location>
        <begin position="603"/>
        <end position="623"/>
    </location>
</feature>
<feature type="compositionally biased region" description="Basic and acidic residues" evidence="8">
    <location>
        <begin position="164"/>
        <end position="178"/>
    </location>
</feature>
<evidence type="ECO:0000256" key="9">
    <source>
        <dbReference type="SAM" id="Phobius"/>
    </source>
</evidence>
<proteinExistence type="inferred from homology"/>
<evidence type="ECO:0000256" key="5">
    <source>
        <dbReference type="ARBA" id="ARBA00022970"/>
    </source>
</evidence>
<feature type="transmembrane region" description="Helical" evidence="9">
    <location>
        <begin position="312"/>
        <end position="333"/>
    </location>
</feature>
<evidence type="ECO:0000256" key="6">
    <source>
        <dbReference type="ARBA" id="ARBA00022989"/>
    </source>
</evidence>
<dbReference type="EMBL" id="CABFNS010000750">
    <property type="protein sequence ID" value="VUC26488.1"/>
    <property type="molecule type" value="Genomic_DNA"/>
</dbReference>
<evidence type="ECO:0000256" key="3">
    <source>
        <dbReference type="ARBA" id="ARBA00022448"/>
    </source>
</evidence>
<feature type="transmembrane region" description="Helical" evidence="9">
    <location>
        <begin position="661"/>
        <end position="683"/>
    </location>
</feature>
<feature type="region of interest" description="Disordered" evidence="8">
    <location>
        <begin position="1"/>
        <end position="52"/>
    </location>
</feature>
<comment type="caution">
    <text evidence="11">The sequence shown here is derived from an EMBL/GenBank/DDBJ whole genome shotgun (WGS) entry which is preliminary data.</text>
</comment>
<feature type="transmembrane region" description="Helical" evidence="9">
    <location>
        <begin position="629"/>
        <end position="649"/>
    </location>
</feature>
<dbReference type="InterPro" id="IPR013057">
    <property type="entry name" value="AA_transpt_TM"/>
</dbReference>
<dbReference type="Pfam" id="PF01490">
    <property type="entry name" value="Aa_trans"/>
    <property type="match status" value="1"/>
</dbReference>
<evidence type="ECO:0000256" key="1">
    <source>
        <dbReference type="ARBA" id="ARBA00004141"/>
    </source>
</evidence>
<keyword evidence="6 9" id="KW-1133">Transmembrane helix</keyword>
<gene>
    <name evidence="11" type="ORF">CLO192961_LOCUS190655</name>
</gene>
<evidence type="ECO:0000313" key="11">
    <source>
        <dbReference type="EMBL" id="VUC26488.1"/>
    </source>
</evidence>
<feature type="domain" description="Amino acid transporter transmembrane" evidence="10">
    <location>
        <begin position="280"/>
        <end position="680"/>
    </location>
</feature>
<name>A0ABY6U631_BIOOC</name>
<evidence type="ECO:0000256" key="2">
    <source>
        <dbReference type="ARBA" id="ARBA00008066"/>
    </source>
</evidence>
<feature type="region of interest" description="Disordered" evidence="8">
    <location>
        <begin position="135"/>
        <end position="178"/>
    </location>
</feature>
<comment type="subcellular location">
    <subcellularLocation>
        <location evidence="1">Membrane</location>
        <topology evidence="1">Multi-pass membrane protein</topology>
    </subcellularLocation>
</comment>
<keyword evidence="12" id="KW-1185">Reference proteome</keyword>
<feature type="transmembrane region" description="Helical" evidence="9">
    <location>
        <begin position="502"/>
        <end position="521"/>
    </location>
</feature>
<keyword evidence="7 9" id="KW-0472">Membrane</keyword>
<evidence type="ECO:0000259" key="10">
    <source>
        <dbReference type="Pfam" id="PF01490"/>
    </source>
</evidence>
<evidence type="ECO:0000313" key="12">
    <source>
        <dbReference type="Proteomes" id="UP000766486"/>
    </source>
</evidence>
<dbReference type="PANTHER" id="PTHR22950">
    <property type="entry name" value="AMINO ACID TRANSPORTER"/>
    <property type="match status" value="1"/>
</dbReference>
<protein>
    <recommendedName>
        <fullName evidence="10">Amino acid transporter transmembrane domain-containing protein</fullName>
    </recommendedName>
</protein>
<organism evidence="11 12">
    <name type="scientific">Bionectria ochroleuca</name>
    <name type="common">Gliocladium roseum</name>
    <dbReference type="NCBI Taxonomy" id="29856"/>
    <lineage>
        <taxon>Eukaryota</taxon>
        <taxon>Fungi</taxon>
        <taxon>Dikarya</taxon>
        <taxon>Ascomycota</taxon>
        <taxon>Pezizomycotina</taxon>
        <taxon>Sordariomycetes</taxon>
        <taxon>Hypocreomycetidae</taxon>
        <taxon>Hypocreales</taxon>
        <taxon>Bionectriaceae</taxon>
        <taxon>Clonostachys</taxon>
    </lineage>
</organism>
<feature type="transmembrane region" description="Helical" evidence="9">
    <location>
        <begin position="541"/>
        <end position="560"/>
    </location>
</feature>
<feature type="transmembrane region" description="Helical" evidence="9">
    <location>
        <begin position="387"/>
        <end position="408"/>
    </location>
</feature>
<dbReference type="Proteomes" id="UP000766486">
    <property type="component" value="Unassembled WGS sequence"/>
</dbReference>
<evidence type="ECO:0000256" key="4">
    <source>
        <dbReference type="ARBA" id="ARBA00022692"/>
    </source>
</evidence>
<reference evidence="11 12" key="1">
    <citation type="submission" date="2019-06" db="EMBL/GenBank/DDBJ databases">
        <authorList>
            <person name="Broberg M."/>
        </authorList>
    </citation>
    <scope>NUCLEOTIDE SEQUENCE [LARGE SCALE GENOMIC DNA]</scope>
</reference>
<feature type="compositionally biased region" description="Basic and acidic residues" evidence="8">
    <location>
        <begin position="31"/>
        <end position="51"/>
    </location>
</feature>
<comment type="similarity">
    <text evidence="2">Belongs to the amino acid/polyamine transporter 2 family.</text>
</comment>